<comment type="caution">
    <text evidence="2">The sequence shown here is derived from an EMBL/GenBank/DDBJ whole genome shotgun (WGS) entry which is preliminary data.</text>
</comment>
<evidence type="ECO:0008006" key="4">
    <source>
        <dbReference type="Google" id="ProtNLM"/>
    </source>
</evidence>
<feature type="signal peptide" evidence="1">
    <location>
        <begin position="1"/>
        <end position="22"/>
    </location>
</feature>
<proteinExistence type="predicted"/>
<dbReference type="EMBL" id="JADFFL010000003">
    <property type="protein sequence ID" value="MBE9662159.1"/>
    <property type="molecule type" value="Genomic_DNA"/>
</dbReference>
<protein>
    <recommendedName>
        <fullName evidence="4">Lipoprotein</fullName>
    </recommendedName>
</protein>
<evidence type="ECO:0000256" key="1">
    <source>
        <dbReference type="SAM" id="SignalP"/>
    </source>
</evidence>
<organism evidence="2 3">
    <name type="scientific">Mucilaginibacter myungsuensis</name>
    <dbReference type="NCBI Taxonomy" id="649104"/>
    <lineage>
        <taxon>Bacteria</taxon>
        <taxon>Pseudomonadati</taxon>
        <taxon>Bacteroidota</taxon>
        <taxon>Sphingobacteriia</taxon>
        <taxon>Sphingobacteriales</taxon>
        <taxon>Sphingobacteriaceae</taxon>
        <taxon>Mucilaginibacter</taxon>
    </lineage>
</organism>
<evidence type="ECO:0000313" key="3">
    <source>
        <dbReference type="Proteomes" id="UP000622475"/>
    </source>
</evidence>
<keyword evidence="1" id="KW-0732">Signal</keyword>
<name>A0A929L0B6_9SPHI</name>
<sequence>MKRTIRAFCCLLIIAATSSLNACKKNEEPPILNSYATVTFQGLISSDGCGYVVIIDNVTYHPENLPEDFRADNLKVKVNAHFTGERFQCGLAANLSYPIIHINSISKR</sequence>
<keyword evidence="3" id="KW-1185">Reference proteome</keyword>
<dbReference type="RefSeq" id="WP_194111347.1">
    <property type="nucleotide sequence ID" value="NZ_JADFFL010000003.1"/>
</dbReference>
<dbReference type="AlphaFoldDB" id="A0A929L0B6"/>
<reference evidence="2" key="1">
    <citation type="submission" date="2020-10" db="EMBL/GenBank/DDBJ databases">
        <title>Mucilaginibacter mali sp. nov., isolated from rhizosphere soil of apple orchard.</title>
        <authorList>
            <person name="Lee J.-S."/>
            <person name="Kim H.S."/>
            <person name="Kim J.-S."/>
        </authorList>
    </citation>
    <scope>NUCLEOTIDE SEQUENCE</scope>
    <source>
        <strain evidence="2">KCTC 22746</strain>
    </source>
</reference>
<accession>A0A929L0B6</accession>
<gene>
    <name evidence="2" type="ORF">IRJ16_09705</name>
</gene>
<dbReference type="Proteomes" id="UP000622475">
    <property type="component" value="Unassembled WGS sequence"/>
</dbReference>
<feature type="chain" id="PRO_5037595511" description="Lipoprotein" evidence="1">
    <location>
        <begin position="23"/>
        <end position="108"/>
    </location>
</feature>
<evidence type="ECO:0000313" key="2">
    <source>
        <dbReference type="EMBL" id="MBE9662159.1"/>
    </source>
</evidence>